<dbReference type="AlphaFoldDB" id="F0W0Y2"/>
<dbReference type="InterPro" id="IPR014025">
    <property type="entry name" value="Glutaredoxin_subgr"/>
</dbReference>
<accession>F0W0Y2</accession>
<feature type="domain" description="Glutaredoxin" evidence="5">
    <location>
        <begin position="15"/>
        <end position="77"/>
    </location>
</feature>
<evidence type="ECO:0000259" key="5">
    <source>
        <dbReference type="Pfam" id="PF00462"/>
    </source>
</evidence>
<evidence type="ECO:0000256" key="1">
    <source>
        <dbReference type="ARBA" id="ARBA00022448"/>
    </source>
</evidence>
<organism evidence="6">
    <name type="scientific">Albugo laibachii Nc14</name>
    <dbReference type="NCBI Taxonomy" id="890382"/>
    <lineage>
        <taxon>Eukaryota</taxon>
        <taxon>Sar</taxon>
        <taxon>Stramenopiles</taxon>
        <taxon>Oomycota</taxon>
        <taxon>Peronosporomycetes</taxon>
        <taxon>Albuginales</taxon>
        <taxon>Albuginaceae</taxon>
        <taxon>Albugo</taxon>
    </lineage>
</organism>
<reference evidence="6" key="1">
    <citation type="journal article" date="2011" name="PLoS Biol.">
        <title>Gene gain and loss during evolution of obligate parasitism in the white rust pathogen of Arabidopsis thaliana.</title>
        <authorList>
            <person name="Kemen E."/>
            <person name="Gardiner A."/>
            <person name="Schultz-Larsen T."/>
            <person name="Kemen A.C."/>
            <person name="Balmuth A.L."/>
            <person name="Robert-Seilaniantz A."/>
            <person name="Bailey K."/>
            <person name="Holub E."/>
            <person name="Studholme D.J."/>
            <person name="Maclean D."/>
            <person name="Jones J.D."/>
        </authorList>
    </citation>
    <scope>NUCLEOTIDE SEQUENCE</scope>
</reference>
<dbReference type="PANTHER" id="PTHR45694:SF18">
    <property type="entry name" value="GLUTAREDOXIN-1-RELATED"/>
    <property type="match status" value="1"/>
</dbReference>
<dbReference type="PROSITE" id="PS00195">
    <property type="entry name" value="GLUTAREDOXIN_1"/>
    <property type="match status" value="1"/>
</dbReference>
<proteinExistence type="predicted"/>
<dbReference type="SUPFAM" id="SSF52833">
    <property type="entry name" value="Thioredoxin-like"/>
    <property type="match status" value="1"/>
</dbReference>
<evidence type="ECO:0000256" key="4">
    <source>
        <dbReference type="ARBA" id="ARBA00023284"/>
    </source>
</evidence>
<dbReference type="EMBL" id="FR824050">
    <property type="protein sequence ID" value="CCA14706.1"/>
    <property type="molecule type" value="Genomic_DNA"/>
</dbReference>
<protein>
    <submittedName>
        <fullName evidence="6">PREDICTED: C. briggsae CBRGLRX10 proteinlike putati</fullName>
    </submittedName>
</protein>
<dbReference type="NCBIfam" id="TIGR02180">
    <property type="entry name" value="GRX_euk"/>
    <property type="match status" value="1"/>
</dbReference>
<dbReference type="InterPro" id="IPR011899">
    <property type="entry name" value="Glutaredoxin_euk/vir"/>
</dbReference>
<dbReference type="GO" id="GO:0005737">
    <property type="term" value="C:cytoplasm"/>
    <property type="evidence" value="ECO:0007669"/>
    <property type="project" value="TreeGrafter"/>
</dbReference>
<evidence type="ECO:0000256" key="2">
    <source>
        <dbReference type="ARBA" id="ARBA00022982"/>
    </source>
</evidence>
<dbReference type="GO" id="GO:0034599">
    <property type="term" value="P:cellular response to oxidative stress"/>
    <property type="evidence" value="ECO:0007669"/>
    <property type="project" value="TreeGrafter"/>
</dbReference>
<dbReference type="CDD" id="cd03419">
    <property type="entry name" value="GRX_GRXh_1_2_like"/>
    <property type="match status" value="1"/>
</dbReference>
<dbReference type="InterPro" id="IPR036249">
    <property type="entry name" value="Thioredoxin-like_sf"/>
</dbReference>
<reference evidence="6" key="2">
    <citation type="submission" date="2011-02" db="EMBL/GenBank/DDBJ databases">
        <authorList>
            <person name="MacLean D."/>
        </authorList>
    </citation>
    <scope>NUCLEOTIDE SEQUENCE</scope>
</reference>
<sequence length="103" mass="11487">MAEEFVDQKVNEHKVVVFSKAYCPHCVEAIEVLSKHSAEFKVIELTEMTDFDKIQNALEKKTGERTVPRIFIDGKFVGGCSDLNLLNKKGELIGMLKACGAVK</sequence>
<dbReference type="GO" id="GO:0015038">
    <property type="term" value="F:glutathione disulfide oxidoreductase activity"/>
    <property type="evidence" value="ECO:0007669"/>
    <property type="project" value="TreeGrafter"/>
</dbReference>
<evidence type="ECO:0000256" key="3">
    <source>
        <dbReference type="ARBA" id="ARBA00023157"/>
    </source>
</evidence>
<keyword evidence="3" id="KW-1015">Disulfide bond</keyword>
<gene>
    <name evidence="6" type="primary">AlNc14C5G762</name>
    <name evidence="6" type="ORF">ALNC14_008490</name>
</gene>
<name>F0W0Y2_9STRA</name>
<dbReference type="PANTHER" id="PTHR45694">
    <property type="entry name" value="GLUTAREDOXIN 2"/>
    <property type="match status" value="1"/>
</dbReference>
<dbReference type="InterPro" id="IPR002109">
    <property type="entry name" value="Glutaredoxin"/>
</dbReference>
<dbReference type="HOGENOM" id="CLU_026126_7_2_1"/>
<keyword evidence="4" id="KW-0676">Redox-active center</keyword>
<dbReference type="PRINTS" id="PR00160">
    <property type="entry name" value="GLUTAREDOXIN"/>
</dbReference>
<dbReference type="FunFam" id="3.40.30.10:FF:000093">
    <property type="entry name" value="Glutaredoxin 2"/>
    <property type="match status" value="1"/>
</dbReference>
<dbReference type="Gene3D" id="3.40.30.10">
    <property type="entry name" value="Glutaredoxin"/>
    <property type="match status" value="1"/>
</dbReference>
<dbReference type="PROSITE" id="PS51354">
    <property type="entry name" value="GLUTAREDOXIN_2"/>
    <property type="match status" value="1"/>
</dbReference>
<dbReference type="Pfam" id="PF00462">
    <property type="entry name" value="Glutaredoxin"/>
    <property type="match status" value="1"/>
</dbReference>
<evidence type="ECO:0000313" key="6">
    <source>
        <dbReference type="EMBL" id="CCA14706.1"/>
    </source>
</evidence>
<keyword evidence="1" id="KW-0813">Transport</keyword>
<dbReference type="InterPro" id="IPR011767">
    <property type="entry name" value="GLR_AS"/>
</dbReference>
<keyword evidence="2" id="KW-0249">Electron transport</keyword>